<dbReference type="Proteomes" id="UP000325780">
    <property type="component" value="Unassembled WGS sequence"/>
</dbReference>
<evidence type="ECO:0000259" key="4">
    <source>
        <dbReference type="PROSITE" id="PS01031"/>
    </source>
</evidence>
<comment type="similarity">
    <text evidence="1 2">Belongs to the small heat shock protein (HSP20) family.</text>
</comment>
<dbReference type="PROSITE" id="PS01031">
    <property type="entry name" value="SHSP"/>
    <property type="match status" value="1"/>
</dbReference>
<feature type="region of interest" description="Disordered" evidence="3">
    <location>
        <begin position="119"/>
        <end position="140"/>
    </location>
</feature>
<proteinExistence type="inferred from homology"/>
<keyword evidence="6" id="KW-1185">Reference proteome</keyword>
<evidence type="ECO:0000256" key="2">
    <source>
        <dbReference type="RuleBase" id="RU003616"/>
    </source>
</evidence>
<gene>
    <name evidence="5" type="ORF">BDV25DRAFT_74658</name>
</gene>
<evidence type="ECO:0000256" key="3">
    <source>
        <dbReference type="SAM" id="MobiDB-lite"/>
    </source>
</evidence>
<dbReference type="InterPro" id="IPR008978">
    <property type="entry name" value="HSP20-like_chaperone"/>
</dbReference>
<dbReference type="SUPFAM" id="SSF49764">
    <property type="entry name" value="HSP20-like chaperones"/>
    <property type="match status" value="1"/>
</dbReference>
<accession>A0A5N6TGI0</accession>
<evidence type="ECO:0000313" key="5">
    <source>
        <dbReference type="EMBL" id="KAE8145229.1"/>
    </source>
</evidence>
<organism evidence="5 6">
    <name type="scientific">Aspergillus avenaceus</name>
    <dbReference type="NCBI Taxonomy" id="36643"/>
    <lineage>
        <taxon>Eukaryota</taxon>
        <taxon>Fungi</taxon>
        <taxon>Dikarya</taxon>
        <taxon>Ascomycota</taxon>
        <taxon>Pezizomycotina</taxon>
        <taxon>Eurotiomycetes</taxon>
        <taxon>Eurotiomycetidae</taxon>
        <taxon>Eurotiales</taxon>
        <taxon>Aspergillaceae</taxon>
        <taxon>Aspergillus</taxon>
        <taxon>Aspergillus subgen. Circumdati</taxon>
    </lineage>
</organism>
<name>A0A5N6TGI0_ASPAV</name>
<sequence length="314" mass="35284">MKYYCHPSTCDMAGSSDQAFAHLPRYEDIYGPHDKPEKRHKEKANGGRMDCEGFEMSRFGFSFGRGRRGHGFGHRPHHSHHDLIGGWASRGHRLHNPEHESEYGHGQGHGRFHPRGIFHRGRGHSHERGHGQGDLNSHFNPREAIHRGREHGRGHGRRGRKGVHIFCDSHPHQHYHHHDHQSGEAIGFIPPVDIFVTATETIIYASIPGAQKSDLSIGYDGLRSVLRIAGVVRREDVHLDLLVGERGRQLGTFERDIPVSHGVGTGGIQARLQDGVLKIIVPKSEMGEREIADDVSEERHVHKDGEGYVKVDVL</sequence>
<feature type="region of interest" description="Disordered" evidence="3">
    <location>
        <begin position="29"/>
        <end position="49"/>
    </location>
</feature>
<dbReference type="EMBL" id="ML742370">
    <property type="protein sequence ID" value="KAE8145229.1"/>
    <property type="molecule type" value="Genomic_DNA"/>
</dbReference>
<evidence type="ECO:0000313" key="6">
    <source>
        <dbReference type="Proteomes" id="UP000325780"/>
    </source>
</evidence>
<reference evidence="5 6" key="1">
    <citation type="submission" date="2019-04" db="EMBL/GenBank/DDBJ databases">
        <title>Friends and foes A comparative genomics study of 23 Aspergillus species from section Flavi.</title>
        <authorList>
            <consortium name="DOE Joint Genome Institute"/>
            <person name="Kjaerbolling I."/>
            <person name="Vesth T."/>
            <person name="Frisvad J.C."/>
            <person name="Nybo J.L."/>
            <person name="Theobald S."/>
            <person name="Kildgaard S."/>
            <person name="Isbrandt T."/>
            <person name="Kuo A."/>
            <person name="Sato A."/>
            <person name="Lyhne E.K."/>
            <person name="Kogle M.E."/>
            <person name="Wiebenga A."/>
            <person name="Kun R.S."/>
            <person name="Lubbers R.J."/>
            <person name="Makela M.R."/>
            <person name="Barry K."/>
            <person name="Chovatia M."/>
            <person name="Clum A."/>
            <person name="Daum C."/>
            <person name="Haridas S."/>
            <person name="He G."/>
            <person name="LaButti K."/>
            <person name="Lipzen A."/>
            <person name="Mondo S."/>
            <person name="Riley R."/>
            <person name="Salamov A."/>
            <person name="Simmons B.A."/>
            <person name="Magnuson J.K."/>
            <person name="Henrissat B."/>
            <person name="Mortensen U.H."/>
            <person name="Larsen T.O."/>
            <person name="Devries R.P."/>
            <person name="Grigoriev I.V."/>
            <person name="Machida M."/>
            <person name="Baker S.E."/>
            <person name="Andersen M.R."/>
        </authorList>
    </citation>
    <scope>NUCLEOTIDE SEQUENCE [LARGE SCALE GENOMIC DNA]</scope>
    <source>
        <strain evidence="5 6">IBT 18842</strain>
    </source>
</reference>
<dbReference type="Pfam" id="PF00011">
    <property type="entry name" value="HSP20"/>
    <property type="match status" value="1"/>
</dbReference>
<feature type="domain" description="SHSP" evidence="4">
    <location>
        <begin position="183"/>
        <end position="298"/>
    </location>
</feature>
<evidence type="ECO:0000256" key="1">
    <source>
        <dbReference type="PROSITE-ProRule" id="PRU00285"/>
    </source>
</evidence>
<dbReference type="Gene3D" id="2.60.40.790">
    <property type="match status" value="1"/>
</dbReference>
<dbReference type="CDD" id="cd06464">
    <property type="entry name" value="ACD_sHsps-like"/>
    <property type="match status" value="1"/>
</dbReference>
<dbReference type="AlphaFoldDB" id="A0A5N6TGI0"/>
<dbReference type="InterPro" id="IPR002068">
    <property type="entry name" value="A-crystallin/Hsp20_dom"/>
</dbReference>
<dbReference type="OrthoDB" id="5511210at2759"/>
<protein>
    <recommendedName>
        <fullName evidence="4">SHSP domain-containing protein</fullName>
    </recommendedName>
</protein>